<dbReference type="Proteomes" id="UP000078290">
    <property type="component" value="Unassembled WGS sequence"/>
</dbReference>
<accession>A0A1B7KTZ6</accession>
<proteinExistence type="predicted"/>
<dbReference type="OrthoDB" id="2974456at2"/>
<reference evidence="2" key="1">
    <citation type="submission" date="2016-05" db="EMBL/GenBank/DDBJ databases">
        <authorList>
            <person name="Wang W."/>
            <person name="Zhu L."/>
        </authorList>
    </citation>
    <scope>NUCLEOTIDE SEQUENCE [LARGE SCALE GENOMIC DNA]</scope>
    <source>
        <strain evidence="2">W-2</strain>
    </source>
</reference>
<name>A0A1B7KTZ6_PARTM</name>
<protein>
    <submittedName>
        <fullName evidence="1">Uncharacterized protein</fullName>
    </submittedName>
</protein>
<evidence type="ECO:0000313" key="1">
    <source>
        <dbReference type="EMBL" id="OAT73555.1"/>
    </source>
</evidence>
<dbReference type="EMBL" id="LXMA01000012">
    <property type="protein sequence ID" value="OAT73555.1"/>
    <property type="molecule type" value="Genomic_DNA"/>
</dbReference>
<comment type="caution">
    <text evidence="1">The sequence shown here is derived from an EMBL/GenBank/DDBJ whole genome shotgun (WGS) entry which is preliminary data.</text>
</comment>
<dbReference type="RefSeq" id="WP_064551213.1">
    <property type="nucleotide sequence ID" value="NZ_LXMA01000012.1"/>
</dbReference>
<organism evidence="1 2">
    <name type="scientific">Parageobacillus thermoglucosidasius</name>
    <name type="common">Geobacillus thermoglucosidasius</name>
    <dbReference type="NCBI Taxonomy" id="1426"/>
    <lineage>
        <taxon>Bacteria</taxon>
        <taxon>Bacillati</taxon>
        <taxon>Bacillota</taxon>
        <taxon>Bacilli</taxon>
        <taxon>Bacillales</taxon>
        <taxon>Anoxybacillaceae</taxon>
        <taxon>Parageobacillus</taxon>
    </lineage>
</organism>
<gene>
    <name evidence="1" type="ORF">A7K69_06160</name>
</gene>
<evidence type="ECO:0000313" key="2">
    <source>
        <dbReference type="Proteomes" id="UP000078290"/>
    </source>
</evidence>
<dbReference type="AlphaFoldDB" id="A0A1B7KTZ6"/>
<sequence length="182" mass="20207">MNHWDSYMDDPFFYEQSHDVEERTEDDAERMENNVPPAMPMPAPSYPVLPVQEYPMENWHHPMAGGMTSFVDNDEFDNPDVAPPMMTFDMGERVPMGENVEFTGAAPMQMPSAAEMQGAVSGAGSPVLPPMLPMSWMVPSVPLPACSPMMPFGAPMPTVYYTPMPYYGGMAPYVPLLPGSYR</sequence>